<dbReference type="InterPro" id="IPR029058">
    <property type="entry name" value="AB_hydrolase_fold"/>
</dbReference>
<sequence>MKQLSITNMCFWSELCVGHGDDLLYLFDALSLGGESTPLTSLTDPVDRQVRDQFTDLVATFARTGEPMLAGRRVKPFTAEGGDYMVVNSTPTVAQGFRRCQMGLWAGLTNVLKSPECNFLQLGALVGSLEGLTKGVTTTLTNTTAGLTNATAGLTSGLGGLLGGGGGGGRAPQRPLLGLG</sequence>
<dbReference type="Gene3D" id="3.40.50.1820">
    <property type="entry name" value="alpha/beta hydrolase"/>
    <property type="match status" value="1"/>
</dbReference>
<dbReference type="SUPFAM" id="SSF53474">
    <property type="entry name" value="alpha/beta-Hydrolases"/>
    <property type="match status" value="1"/>
</dbReference>
<dbReference type="EMBL" id="GEBQ01016948">
    <property type="protein sequence ID" value="JAT23029.1"/>
    <property type="molecule type" value="Transcribed_RNA"/>
</dbReference>
<proteinExistence type="predicted"/>
<reference evidence="1" key="1">
    <citation type="submission" date="2015-11" db="EMBL/GenBank/DDBJ databases">
        <title>De novo transcriptome assembly of four potential Pierce s Disease insect vectors from Arizona vineyards.</title>
        <authorList>
            <person name="Tassone E.E."/>
        </authorList>
    </citation>
    <scope>NUCLEOTIDE SEQUENCE</scope>
</reference>
<evidence type="ECO:0000313" key="1">
    <source>
        <dbReference type="EMBL" id="JAT23029.1"/>
    </source>
</evidence>
<protein>
    <submittedName>
        <fullName evidence="1">Uncharacterized protein</fullName>
    </submittedName>
</protein>
<accession>A0A1B6LHC5</accession>
<dbReference type="AlphaFoldDB" id="A0A1B6LHC5"/>
<gene>
    <name evidence="1" type="ORF">g.24551</name>
</gene>
<name>A0A1B6LHC5_9HEMI</name>
<organism evidence="1">
    <name type="scientific">Graphocephala atropunctata</name>
    <dbReference type="NCBI Taxonomy" id="36148"/>
    <lineage>
        <taxon>Eukaryota</taxon>
        <taxon>Metazoa</taxon>
        <taxon>Ecdysozoa</taxon>
        <taxon>Arthropoda</taxon>
        <taxon>Hexapoda</taxon>
        <taxon>Insecta</taxon>
        <taxon>Pterygota</taxon>
        <taxon>Neoptera</taxon>
        <taxon>Paraneoptera</taxon>
        <taxon>Hemiptera</taxon>
        <taxon>Auchenorrhyncha</taxon>
        <taxon>Membracoidea</taxon>
        <taxon>Cicadellidae</taxon>
        <taxon>Cicadellinae</taxon>
        <taxon>Cicadellini</taxon>
        <taxon>Graphocephala</taxon>
    </lineage>
</organism>